<reference evidence="2" key="1">
    <citation type="submission" date="2022-11" db="UniProtKB">
        <authorList>
            <consortium name="WormBaseParasite"/>
        </authorList>
    </citation>
    <scope>IDENTIFICATION</scope>
</reference>
<protein>
    <submittedName>
        <fullName evidence="2">Uncharacterized protein</fullName>
    </submittedName>
</protein>
<organism evidence="1 2">
    <name type="scientific">Romanomermis culicivorax</name>
    <name type="common">Nematode worm</name>
    <dbReference type="NCBI Taxonomy" id="13658"/>
    <lineage>
        <taxon>Eukaryota</taxon>
        <taxon>Metazoa</taxon>
        <taxon>Ecdysozoa</taxon>
        <taxon>Nematoda</taxon>
        <taxon>Enoplea</taxon>
        <taxon>Dorylaimia</taxon>
        <taxon>Mermithida</taxon>
        <taxon>Mermithoidea</taxon>
        <taxon>Mermithidae</taxon>
        <taxon>Romanomermis</taxon>
    </lineage>
</organism>
<dbReference type="Proteomes" id="UP000887565">
    <property type="component" value="Unplaced"/>
</dbReference>
<dbReference type="WBParaSite" id="nRc.2.0.1.t25103-RA">
    <property type="protein sequence ID" value="nRc.2.0.1.t25103-RA"/>
    <property type="gene ID" value="nRc.2.0.1.g25103"/>
</dbReference>
<evidence type="ECO:0000313" key="1">
    <source>
        <dbReference type="Proteomes" id="UP000887565"/>
    </source>
</evidence>
<name>A0A915JGW2_ROMCU</name>
<sequence>MLGSLEKSRETGVQGFATTAASDGCGTSQVIINGATAYSHVAAAYSPDIRYGNYSNTHHLAAAHGPHVGSNFYSCSTIIDHHNTTSTRSCPADRYDATF</sequence>
<evidence type="ECO:0000313" key="2">
    <source>
        <dbReference type="WBParaSite" id="nRc.2.0.1.t25103-RA"/>
    </source>
</evidence>
<keyword evidence="1" id="KW-1185">Reference proteome</keyword>
<accession>A0A915JGW2</accession>
<proteinExistence type="predicted"/>
<dbReference type="AlphaFoldDB" id="A0A915JGW2"/>